<name>A0A369KQY6_9BACT</name>
<evidence type="ECO:0000256" key="1">
    <source>
        <dbReference type="ARBA" id="ARBA00022598"/>
    </source>
</evidence>
<dbReference type="Gene3D" id="3.40.50.20">
    <property type="match status" value="1"/>
</dbReference>
<evidence type="ECO:0000259" key="5">
    <source>
        <dbReference type="PROSITE" id="PS50975"/>
    </source>
</evidence>
<dbReference type="InterPro" id="IPR011761">
    <property type="entry name" value="ATP-grasp"/>
</dbReference>
<proteinExistence type="predicted"/>
<dbReference type="EMBL" id="QOVW01000009">
    <property type="protein sequence ID" value="RDB37089.1"/>
    <property type="molecule type" value="Genomic_DNA"/>
</dbReference>
<keyword evidence="7" id="KW-1185">Reference proteome</keyword>
<keyword evidence="1" id="KW-0436">Ligase</keyword>
<accession>A0A369KQY6</accession>
<evidence type="ECO:0000313" key="7">
    <source>
        <dbReference type="Proteomes" id="UP000253934"/>
    </source>
</evidence>
<dbReference type="Pfam" id="PF13535">
    <property type="entry name" value="ATP-grasp_4"/>
    <property type="match status" value="1"/>
</dbReference>
<evidence type="ECO:0000313" key="6">
    <source>
        <dbReference type="EMBL" id="RDB37089.1"/>
    </source>
</evidence>
<protein>
    <submittedName>
        <fullName evidence="6">ATP-grasp domain-containing protein</fullName>
    </submittedName>
</protein>
<sequence length="422" mass="48007">MESLMSVRYLVLLGADQFLRERMIVAALRNFNCKVIAIVKNNVYLKNRFLDDLLQADPTNSEECIQALQSFMLSKPGSIIGIVPCNDWTLLAATNISNFFKLPSLSLDTVIKSRDKFKMKNAFLQSDLLIPRIFEFKNFDELNFLTKKLNYPVVIKPKDFGGSGGVIKVNSEEELFSAFKHCSEILNQYFEIFNISKEEYVVEEYISAKDEISVEIFVQNNEKHVIAVTDKYLGEEPWFAEIGHVVPSIYTNSNLVNDIAIKAVDALGIDKGMCHVEMRITPNNNVYLMEVGARPGGDGIMDLVERVYNINPYYLHIAAWLGEKVNFDNIKLTEPQGSAAIAFLKAPVGKILKINPLNNYPKEIVSLYVNAKIGDISENATCWRSREGIAEFYWNKKFDRKITDHLELANKISNEIFEVEKL</sequence>
<dbReference type="GO" id="GO:0005524">
    <property type="term" value="F:ATP binding"/>
    <property type="evidence" value="ECO:0007669"/>
    <property type="project" value="UniProtKB-UniRule"/>
</dbReference>
<comment type="caution">
    <text evidence="6">The sequence shown here is derived from an EMBL/GenBank/DDBJ whole genome shotgun (WGS) entry which is preliminary data.</text>
</comment>
<reference evidence="6" key="1">
    <citation type="submission" date="2018-04" db="EMBL/GenBank/DDBJ databases">
        <title>Draft genome sequence of the Candidatus Spirobacillus cienkowskii, a pathogen of freshwater Daphnia species, reconstructed from hemolymph metagenomic reads.</title>
        <authorList>
            <person name="Bresciani L."/>
            <person name="Lemos L.N."/>
            <person name="Wale N."/>
            <person name="Lin J.Y."/>
            <person name="Fernandes G.R."/>
            <person name="Duffy M.A."/>
            <person name="Rodrigues J.M."/>
        </authorList>
    </citation>
    <scope>NUCLEOTIDE SEQUENCE [LARGE SCALE GENOMIC DNA]</scope>
    <source>
        <strain evidence="6">Binning01</strain>
    </source>
</reference>
<feature type="domain" description="ATP-grasp" evidence="5">
    <location>
        <begin position="120"/>
        <end position="321"/>
    </location>
</feature>
<organism evidence="6 7">
    <name type="scientific">Spirobacillus cienkowskii</name>
    <dbReference type="NCBI Taxonomy" id="495820"/>
    <lineage>
        <taxon>Bacteria</taxon>
        <taxon>Pseudomonadati</taxon>
        <taxon>Bdellovibrionota</taxon>
        <taxon>Oligoflexia</taxon>
        <taxon>Silvanigrellales</taxon>
        <taxon>Spirobacillus</taxon>
    </lineage>
</organism>
<dbReference type="PANTHER" id="PTHR43585:SF2">
    <property type="entry name" value="ATP-GRASP ENZYME FSQD"/>
    <property type="match status" value="1"/>
</dbReference>
<dbReference type="GO" id="GO:0046872">
    <property type="term" value="F:metal ion binding"/>
    <property type="evidence" value="ECO:0007669"/>
    <property type="project" value="InterPro"/>
</dbReference>
<keyword evidence="3 4" id="KW-0067">ATP-binding</keyword>
<dbReference type="InterPro" id="IPR013815">
    <property type="entry name" value="ATP_grasp_subdomain_1"/>
</dbReference>
<keyword evidence="2 4" id="KW-0547">Nucleotide-binding</keyword>
<dbReference type="AlphaFoldDB" id="A0A369KQY6"/>
<dbReference type="GO" id="GO:0016874">
    <property type="term" value="F:ligase activity"/>
    <property type="evidence" value="ECO:0007669"/>
    <property type="project" value="UniProtKB-KW"/>
</dbReference>
<dbReference type="Gene3D" id="3.30.1490.20">
    <property type="entry name" value="ATP-grasp fold, A domain"/>
    <property type="match status" value="1"/>
</dbReference>
<dbReference type="Gene3D" id="3.30.470.20">
    <property type="entry name" value="ATP-grasp fold, B domain"/>
    <property type="match status" value="1"/>
</dbReference>
<dbReference type="PROSITE" id="PS50975">
    <property type="entry name" value="ATP_GRASP"/>
    <property type="match status" value="1"/>
</dbReference>
<gene>
    <name evidence="6" type="ORF">DCC88_01690</name>
</gene>
<evidence type="ECO:0000256" key="2">
    <source>
        <dbReference type="ARBA" id="ARBA00022741"/>
    </source>
</evidence>
<dbReference type="Proteomes" id="UP000253934">
    <property type="component" value="Unassembled WGS sequence"/>
</dbReference>
<dbReference type="SUPFAM" id="SSF56059">
    <property type="entry name" value="Glutathione synthetase ATP-binding domain-like"/>
    <property type="match status" value="1"/>
</dbReference>
<evidence type="ECO:0000256" key="3">
    <source>
        <dbReference type="ARBA" id="ARBA00022840"/>
    </source>
</evidence>
<evidence type="ECO:0000256" key="4">
    <source>
        <dbReference type="PROSITE-ProRule" id="PRU00409"/>
    </source>
</evidence>
<dbReference type="InterPro" id="IPR052032">
    <property type="entry name" value="ATP-dep_AA_Ligase"/>
</dbReference>
<dbReference type="PANTHER" id="PTHR43585">
    <property type="entry name" value="FUMIPYRROLE BIOSYNTHESIS PROTEIN C"/>
    <property type="match status" value="1"/>
</dbReference>